<evidence type="ECO:0000256" key="2">
    <source>
        <dbReference type="ARBA" id="ARBA00023002"/>
    </source>
</evidence>
<dbReference type="Gene3D" id="3.40.50.720">
    <property type="entry name" value="NAD(P)-binding Rossmann-like Domain"/>
    <property type="match status" value="1"/>
</dbReference>
<dbReference type="PANTHER" id="PTHR24320:SF283">
    <property type="entry name" value="RETINOL DEHYDROGENASE 11"/>
    <property type="match status" value="1"/>
</dbReference>
<keyword evidence="2" id="KW-0560">Oxidoreductase</keyword>
<dbReference type="AlphaFoldDB" id="A0A2K8PSX8"/>
<proteinExistence type="inferred from homology"/>
<dbReference type="SUPFAM" id="SSF51735">
    <property type="entry name" value="NAD(P)-binding Rossmann-fold domains"/>
    <property type="match status" value="1"/>
</dbReference>
<protein>
    <submittedName>
        <fullName evidence="3">Oxidoreductase</fullName>
    </submittedName>
</protein>
<dbReference type="GO" id="GO:0016491">
    <property type="term" value="F:oxidoreductase activity"/>
    <property type="evidence" value="ECO:0007669"/>
    <property type="project" value="UniProtKB-KW"/>
</dbReference>
<accession>A0A2K8PSX8</accession>
<keyword evidence="4" id="KW-1185">Reference proteome</keyword>
<dbReference type="EMBL" id="CP024985">
    <property type="protein sequence ID" value="ATZ29230.1"/>
    <property type="molecule type" value="Genomic_DNA"/>
</dbReference>
<dbReference type="KEGG" id="slx:SLAV_37325"/>
<organism evidence="3 4">
    <name type="scientific">Streptomyces lavendulae subsp. lavendulae</name>
    <dbReference type="NCBI Taxonomy" id="58340"/>
    <lineage>
        <taxon>Bacteria</taxon>
        <taxon>Bacillati</taxon>
        <taxon>Actinomycetota</taxon>
        <taxon>Actinomycetes</taxon>
        <taxon>Kitasatosporales</taxon>
        <taxon>Streptomycetaceae</taxon>
        <taxon>Streptomyces</taxon>
    </lineage>
</organism>
<evidence type="ECO:0000313" key="3">
    <source>
        <dbReference type="EMBL" id="ATZ29230.1"/>
    </source>
</evidence>
<dbReference type="PANTHER" id="PTHR24320">
    <property type="entry name" value="RETINOL DEHYDROGENASE"/>
    <property type="match status" value="1"/>
</dbReference>
<evidence type="ECO:0000313" key="4">
    <source>
        <dbReference type="Proteomes" id="UP000231791"/>
    </source>
</evidence>
<comment type="similarity">
    <text evidence="1">Belongs to the short-chain dehydrogenases/reductases (SDR) family.</text>
</comment>
<sequence>MSSNGHQFSAIHWDDMQFEHGYDKWQAYGQAKTANARFAVQLDALGRDTGGRAFAVHPGAIATQLGRHVAGEEMLAAGWIDEDGNPTNAGFKTPSQGAATQVWVATSPQLAGMRGVYCEDCDIAEPAAEGQLAGGVRAYATGPGQAARLWKLSAQLTGVDAFTAPL</sequence>
<name>A0A2K8PSX8_STRLA</name>
<dbReference type="Proteomes" id="UP000231791">
    <property type="component" value="Chromosome"/>
</dbReference>
<dbReference type="InterPro" id="IPR036291">
    <property type="entry name" value="NAD(P)-bd_dom_sf"/>
</dbReference>
<evidence type="ECO:0000256" key="1">
    <source>
        <dbReference type="ARBA" id="ARBA00006484"/>
    </source>
</evidence>
<reference evidence="3 4" key="1">
    <citation type="submission" date="2017-11" db="EMBL/GenBank/DDBJ databases">
        <title>Complete genome sequence of Streptomyces lavendulae subsp. lavendulae CCM 3239 (formerly 'Streptomyces aureofaciens CCM 3239'), the producer of the angucycline-type antibiotic auricin.</title>
        <authorList>
            <person name="Busche T."/>
            <person name="Novakova R."/>
            <person name="Al'Dilaimi A."/>
            <person name="Homerova D."/>
            <person name="Feckova L."/>
            <person name="Rezuchova B."/>
            <person name="Mingyar E."/>
            <person name="Csolleiova D."/>
            <person name="Bekeova C."/>
            <person name="Winkler A."/>
            <person name="Sevcikova B."/>
            <person name="Kalinowski J."/>
            <person name="Kormanec J."/>
            <person name="Ruckert C."/>
        </authorList>
    </citation>
    <scope>NUCLEOTIDE SEQUENCE [LARGE SCALE GENOMIC DNA]</scope>
    <source>
        <strain evidence="3 4">CCM 3239</strain>
    </source>
</reference>
<gene>
    <name evidence="3" type="ORF">SLAV_37325</name>
</gene>